<sequence length="68" mass="7909">MLIIELWEKFFKILIDRDFSDWDAVLVLAERNSDNTGVVSMVKAASDLAYIYFYVEGDMPCMDLHKCI</sequence>
<keyword evidence="2" id="KW-1185">Reference proteome</keyword>
<proteinExistence type="predicted"/>
<dbReference type="EMBL" id="FWYF01000001">
    <property type="protein sequence ID" value="SMD32840.1"/>
    <property type="molecule type" value="Genomic_DNA"/>
</dbReference>
<dbReference type="AlphaFoldDB" id="A0A1W2G826"/>
<name>A0A1W2G826_REIFA</name>
<accession>A0A1W2G826</accession>
<dbReference type="STRING" id="692418.SAMN04488029_1197"/>
<reference evidence="1 2" key="1">
    <citation type="submission" date="2017-04" db="EMBL/GenBank/DDBJ databases">
        <authorList>
            <person name="Afonso C.L."/>
            <person name="Miller P.J."/>
            <person name="Scott M.A."/>
            <person name="Spackman E."/>
            <person name="Goraichik I."/>
            <person name="Dimitrov K.M."/>
            <person name="Suarez D.L."/>
            <person name="Swayne D.E."/>
        </authorList>
    </citation>
    <scope>NUCLEOTIDE SEQUENCE [LARGE SCALE GENOMIC DNA]</scope>
    <source>
        <strain evidence="1 2">DSM 26133</strain>
    </source>
</reference>
<evidence type="ECO:0000313" key="2">
    <source>
        <dbReference type="Proteomes" id="UP000192472"/>
    </source>
</evidence>
<protein>
    <submittedName>
        <fullName evidence="1">Uncharacterized protein</fullName>
    </submittedName>
</protein>
<evidence type="ECO:0000313" key="1">
    <source>
        <dbReference type="EMBL" id="SMD32840.1"/>
    </source>
</evidence>
<organism evidence="1 2">
    <name type="scientific">Reichenbachiella faecimaris</name>
    <dbReference type="NCBI Taxonomy" id="692418"/>
    <lineage>
        <taxon>Bacteria</taxon>
        <taxon>Pseudomonadati</taxon>
        <taxon>Bacteroidota</taxon>
        <taxon>Cytophagia</taxon>
        <taxon>Cytophagales</taxon>
        <taxon>Reichenbachiellaceae</taxon>
        <taxon>Reichenbachiella</taxon>
    </lineage>
</organism>
<dbReference type="Proteomes" id="UP000192472">
    <property type="component" value="Unassembled WGS sequence"/>
</dbReference>
<gene>
    <name evidence="1" type="ORF">SAMN04488029_1197</name>
</gene>